<dbReference type="PANTHER" id="PTHR38115:SF1">
    <property type="entry name" value="LIPOCALIN-LIKE DOMAIN-CONTAINING PROTEIN"/>
    <property type="match status" value="1"/>
</dbReference>
<name>A0AAD7G1B2_MYCRO</name>
<dbReference type="InterPro" id="IPR053037">
    <property type="entry name" value="Pericyclase_pydY-like"/>
</dbReference>
<comment type="caution">
    <text evidence="1">The sequence shown here is derived from an EMBL/GenBank/DDBJ whole genome shotgun (WGS) entry which is preliminary data.</text>
</comment>
<evidence type="ECO:0000313" key="2">
    <source>
        <dbReference type="Proteomes" id="UP001221757"/>
    </source>
</evidence>
<keyword evidence="2" id="KW-1185">Reference proteome</keyword>
<dbReference type="AlphaFoldDB" id="A0AAD7G1B2"/>
<dbReference type="PANTHER" id="PTHR38115">
    <property type="entry name" value="LIPOCALIN-LIKE DOMAIN-CONTAINING PROTEIN"/>
    <property type="match status" value="1"/>
</dbReference>
<organism evidence="1 2">
    <name type="scientific">Mycena rosella</name>
    <name type="common">Pink bonnet</name>
    <name type="synonym">Agaricus rosellus</name>
    <dbReference type="NCBI Taxonomy" id="1033263"/>
    <lineage>
        <taxon>Eukaryota</taxon>
        <taxon>Fungi</taxon>
        <taxon>Dikarya</taxon>
        <taxon>Basidiomycota</taxon>
        <taxon>Agaricomycotina</taxon>
        <taxon>Agaricomycetes</taxon>
        <taxon>Agaricomycetidae</taxon>
        <taxon>Agaricales</taxon>
        <taxon>Marasmiineae</taxon>
        <taxon>Mycenaceae</taxon>
        <taxon>Mycena</taxon>
    </lineage>
</organism>
<evidence type="ECO:0000313" key="1">
    <source>
        <dbReference type="EMBL" id="KAJ7648432.1"/>
    </source>
</evidence>
<sequence>MGVPATHTTLNLSGKFTMNKTLTDQTALDAVLKLQGIGMLKRTAAGLVAPTMCIRNVTDAAGVEHLEIEQGVSGGPAPKPEVWPLAWTEKTSESPLLGTVHGLIEAEMRGGDAKWTFIQIWGVEEINGERRHIRHARCTGPKGKVIEMKFVYDYAGPL</sequence>
<proteinExistence type="predicted"/>
<accession>A0AAD7G1B2</accession>
<dbReference type="Proteomes" id="UP001221757">
    <property type="component" value="Unassembled WGS sequence"/>
</dbReference>
<protein>
    <submittedName>
        <fullName evidence="1">Uncharacterized protein</fullName>
    </submittedName>
</protein>
<reference evidence="1" key="1">
    <citation type="submission" date="2023-03" db="EMBL/GenBank/DDBJ databases">
        <title>Massive genome expansion in bonnet fungi (Mycena s.s.) driven by repeated elements and novel gene families across ecological guilds.</title>
        <authorList>
            <consortium name="Lawrence Berkeley National Laboratory"/>
            <person name="Harder C.B."/>
            <person name="Miyauchi S."/>
            <person name="Viragh M."/>
            <person name="Kuo A."/>
            <person name="Thoen E."/>
            <person name="Andreopoulos B."/>
            <person name="Lu D."/>
            <person name="Skrede I."/>
            <person name="Drula E."/>
            <person name="Henrissat B."/>
            <person name="Morin E."/>
            <person name="Kohler A."/>
            <person name="Barry K."/>
            <person name="LaButti K."/>
            <person name="Morin E."/>
            <person name="Salamov A."/>
            <person name="Lipzen A."/>
            <person name="Mereny Z."/>
            <person name="Hegedus B."/>
            <person name="Baldrian P."/>
            <person name="Stursova M."/>
            <person name="Weitz H."/>
            <person name="Taylor A."/>
            <person name="Grigoriev I.V."/>
            <person name="Nagy L.G."/>
            <person name="Martin F."/>
            <person name="Kauserud H."/>
        </authorList>
    </citation>
    <scope>NUCLEOTIDE SEQUENCE</scope>
    <source>
        <strain evidence="1">CBHHK067</strain>
    </source>
</reference>
<gene>
    <name evidence="1" type="ORF">B0H17DRAFT_1215657</name>
</gene>
<dbReference type="EMBL" id="JARKIE010000381">
    <property type="protein sequence ID" value="KAJ7648432.1"/>
    <property type="molecule type" value="Genomic_DNA"/>
</dbReference>